<protein>
    <submittedName>
        <fullName evidence="3">Uncharacterized protein</fullName>
    </submittedName>
</protein>
<reference evidence="2" key="3">
    <citation type="submission" date="2020-06" db="EMBL/GenBank/DDBJ databases">
        <title>Helianthus annuus Genome sequencing and assembly Release 2.</title>
        <authorList>
            <person name="Gouzy J."/>
            <person name="Langlade N."/>
            <person name="Munos S."/>
        </authorList>
    </citation>
    <scope>NUCLEOTIDE SEQUENCE</scope>
    <source>
        <tissue evidence="2">Leaves</tissue>
    </source>
</reference>
<evidence type="ECO:0000313" key="2">
    <source>
        <dbReference type="EMBL" id="KAF5797600.1"/>
    </source>
</evidence>
<evidence type="ECO:0000256" key="1">
    <source>
        <dbReference type="SAM" id="Phobius"/>
    </source>
</evidence>
<dbReference type="AlphaFoldDB" id="A0A251UA74"/>
<evidence type="ECO:0000313" key="4">
    <source>
        <dbReference type="Proteomes" id="UP000215914"/>
    </source>
</evidence>
<gene>
    <name evidence="3" type="ORF">HannXRQ_Chr07g0188401</name>
    <name evidence="2" type="ORF">HanXRQr2_Chr07g0282531</name>
</gene>
<dbReference type="InParanoid" id="A0A251UA74"/>
<dbReference type="EMBL" id="CM007896">
    <property type="protein sequence ID" value="OTG20024.1"/>
    <property type="molecule type" value="Genomic_DNA"/>
</dbReference>
<keyword evidence="4" id="KW-1185">Reference proteome</keyword>
<sequence length="79" mass="9460">MWTQGFETVEEILNLIFRLETSKRISNLFGHQGFLQVILKTIDAMESSPESYKRKEAYMLMFLLMMIFFIWYVILCLLV</sequence>
<name>A0A251UA74_HELAN</name>
<reference evidence="3" key="2">
    <citation type="submission" date="2017-02" db="EMBL/GenBank/DDBJ databases">
        <title>Sunflower complete genome.</title>
        <authorList>
            <person name="Langlade N."/>
            <person name="Munos S."/>
        </authorList>
    </citation>
    <scope>NUCLEOTIDE SEQUENCE [LARGE SCALE GENOMIC DNA]</scope>
    <source>
        <tissue evidence="3">Leaves</tissue>
    </source>
</reference>
<dbReference type="Proteomes" id="UP000215914">
    <property type="component" value="Chromosome 7"/>
</dbReference>
<proteinExistence type="predicted"/>
<keyword evidence="1" id="KW-1133">Transmembrane helix</keyword>
<keyword evidence="1" id="KW-0472">Membrane</keyword>
<accession>A0A251UA74</accession>
<feature type="transmembrane region" description="Helical" evidence="1">
    <location>
        <begin position="57"/>
        <end position="78"/>
    </location>
</feature>
<keyword evidence="1" id="KW-0812">Transmembrane</keyword>
<dbReference type="Gramene" id="mRNA:HanXRQr2_Chr07g0282531">
    <property type="protein sequence ID" value="mRNA:HanXRQr2_Chr07g0282531"/>
    <property type="gene ID" value="HanXRQr2_Chr07g0282531"/>
</dbReference>
<evidence type="ECO:0000313" key="3">
    <source>
        <dbReference type="EMBL" id="OTG20024.1"/>
    </source>
</evidence>
<organism evidence="3 4">
    <name type="scientific">Helianthus annuus</name>
    <name type="common">Common sunflower</name>
    <dbReference type="NCBI Taxonomy" id="4232"/>
    <lineage>
        <taxon>Eukaryota</taxon>
        <taxon>Viridiplantae</taxon>
        <taxon>Streptophyta</taxon>
        <taxon>Embryophyta</taxon>
        <taxon>Tracheophyta</taxon>
        <taxon>Spermatophyta</taxon>
        <taxon>Magnoliopsida</taxon>
        <taxon>eudicotyledons</taxon>
        <taxon>Gunneridae</taxon>
        <taxon>Pentapetalae</taxon>
        <taxon>asterids</taxon>
        <taxon>campanulids</taxon>
        <taxon>Asterales</taxon>
        <taxon>Asteraceae</taxon>
        <taxon>Asteroideae</taxon>
        <taxon>Heliantheae alliance</taxon>
        <taxon>Heliantheae</taxon>
        <taxon>Helianthus</taxon>
    </lineage>
</organism>
<reference evidence="2 4" key="1">
    <citation type="journal article" date="2017" name="Nature">
        <title>The sunflower genome provides insights into oil metabolism, flowering and Asterid evolution.</title>
        <authorList>
            <person name="Badouin H."/>
            <person name="Gouzy J."/>
            <person name="Grassa C.J."/>
            <person name="Murat F."/>
            <person name="Staton S.E."/>
            <person name="Cottret L."/>
            <person name="Lelandais-Briere C."/>
            <person name="Owens G.L."/>
            <person name="Carrere S."/>
            <person name="Mayjonade B."/>
            <person name="Legrand L."/>
            <person name="Gill N."/>
            <person name="Kane N.C."/>
            <person name="Bowers J.E."/>
            <person name="Hubner S."/>
            <person name="Bellec A."/>
            <person name="Berard A."/>
            <person name="Berges H."/>
            <person name="Blanchet N."/>
            <person name="Boniface M.C."/>
            <person name="Brunel D."/>
            <person name="Catrice O."/>
            <person name="Chaidir N."/>
            <person name="Claudel C."/>
            <person name="Donnadieu C."/>
            <person name="Faraut T."/>
            <person name="Fievet G."/>
            <person name="Helmstetter N."/>
            <person name="King M."/>
            <person name="Knapp S.J."/>
            <person name="Lai Z."/>
            <person name="Le Paslier M.C."/>
            <person name="Lippi Y."/>
            <person name="Lorenzon L."/>
            <person name="Mandel J.R."/>
            <person name="Marage G."/>
            <person name="Marchand G."/>
            <person name="Marquand E."/>
            <person name="Bret-Mestries E."/>
            <person name="Morien E."/>
            <person name="Nambeesan S."/>
            <person name="Nguyen T."/>
            <person name="Pegot-Espagnet P."/>
            <person name="Pouilly N."/>
            <person name="Raftis F."/>
            <person name="Sallet E."/>
            <person name="Schiex T."/>
            <person name="Thomas J."/>
            <person name="Vandecasteele C."/>
            <person name="Vares D."/>
            <person name="Vear F."/>
            <person name="Vautrin S."/>
            <person name="Crespi M."/>
            <person name="Mangin B."/>
            <person name="Burke J.M."/>
            <person name="Salse J."/>
            <person name="Munos S."/>
            <person name="Vincourt P."/>
            <person name="Rieseberg L.H."/>
            <person name="Langlade N.B."/>
        </authorList>
    </citation>
    <scope>NUCLEOTIDE SEQUENCE [LARGE SCALE GENOMIC DNA]</scope>
    <source>
        <strain evidence="4">cv. SF193</strain>
        <tissue evidence="2">Leaves</tissue>
    </source>
</reference>
<dbReference type="EMBL" id="MNCJ02000322">
    <property type="protein sequence ID" value="KAF5797600.1"/>
    <property type="molecule type" value="Genomic_DNA"/>
</dbReference>